<dbReference type="Proteomes" id="UP000182427">
    <property type="component" value="Chromosome I"/>
</dbReference>
<evidence type="ECO:0000313" key="2">
    <source>
        <dbReference type="EMBL" id="SDF91749.1"/>
    </source>
</evidence>
<sequence>MATAKKSAKRATKSTNTKTAANRRHIKGADTKKTPGKKSAAKKGGKKTSAANACWPGYEPVPGKMQGEKGSCEPKKNQTAAERKGDQKAAAAARLSGQRK</sequence>
<evidence type="ECO:0000313" key="3">
    <source>
        <dbReference type="Proteomes" id="UP000182427"/>
    </source>
</evidence>
<keyword evidence="3" id="KW-1185">Reference proteome</keyword>
<dbReference type="OrthoDB" id="123268at2"/>
<dbReference type="AlphaFoldDB" id="A0A1G7Q1F3"/>
<organism evidence="2 3">
    <name type="scientific">Terriglobus roseus</name>
    <dbReference type="NCBI Taxonomy" id="392734"/>
    <lineage>
        <taxon>Bacteria</taxon>
        <taxon>Pseudomonadati</taxon>
        <taxon>Acidobacteriota</taxon>
        <taxon>Terriglobia</taxon>
        <taxon>Terriglobales</taxon>
        <taxon>Acidobacteriaceae</taxon>
        <taxon>Terriglobus</taxon>
    </lineage>
</organism>
<dbReference type="RefSeq" id="WP_083346442.1">
    <property type="nucleotide sequence ID" value="NZ_LT629690.1"/>
</dbReference>
<feature type="compositionally biased region" description="Basic residues" evidence="1">
    <location>
        <begin position="1"/>
        <end position="12"/>
    </location>
</feature>
<gene>
    <name evidence="2" type="ORF">SAMN05444167_3689</name>
</gene>
<evidence type="ECO:0000256" key="1">
    <source>
        <dbReference type="SAM" id="MobiDB-lite"/>
    </source>
</evidence>
<feature type="compositionally biased region" description="Basic and acidic residues" evidence="1">
    <location>
        <begin position="66"/>
        <end position="87"/>
    </location>
</feature>
<proteinExistence type="predicted"/>
<accession>A0A1G7Q1F3</accession>
<protein>
    <submittedName>
        <fullName evidence="2">Uncharacterized protein</fullName>
    </submittedName>
</protein>
<name>A0A1G7Q1F3_9BACT</name>
<dbReference type="EMBL" id="LT629690">
    <property type="protein sequence ID" value="SDF91749.1"/>
    <property type="molecule type" value="Genomic_DNA"/>
</dbReference>
<reference evidence="2 3" key="1">
    <citation type="submission" date="2016-10" db="EMBL/GenBank/DDBJ databases">
        <authorList>
            <person name="de Groot N.N."/>
        </authorList>
    </citation>
    <scope>NUCLEOTIDE SEQUENCE [LARGE SCALE GENOMIC DNA]</scope>
    <source>
        <strain evidence="2 3">GAS232</strain>
    </source>
</reference>
<feature type="region of interest" description="Disordered" evidence="1">
    <location>
        <begin position="1"/>
        <end position="100"/>
    </location>
</feature>
<feature type="compositionally biased region" description="Basic residues" evidence="1">
    <location>
        <begin position="34"/>
        <end position="46"/>
    </location>
</feature>